<feature type="domain" description="DUF7578" evidence="3">
    <location>
        <begin position="269"/>
        <end position="333"/>
    </location>
</feature>
<gene>
    <name evidence="4" type="ORF">ECC02_000995</name>
</gene>
<dbReference type="InterPro" id="IPR056000">
    <property type="entry name" value="DUF7578"/>
</dbReference>
<evidence type="ECO:0000313" key="4">
    <source>
        <dbReference type="EMBL" id="KAF5226061.1"/>
    </source>
</evidence>
<feature type="domain" description="Retrotransposon hot spot protein,C-terminal" evidence="1">
    <location>
        <begin position="513"/>
        <end position="807"/>
    </location>
</feature>
<dbReference type="VEuPathDB" id="TriTrypDB:ECC02_000995"/>
<dbReference type="Pfam" id="PF24466">
    <property type="entry name" value="DUF7578"/>
    <property type="match status" value="2"/>
</dbReference>
<reference evidence="4 5" key="1">
    <citation type="journal article" date="2019" name="Genome Biol. Evol.">
        <title>Nanopore Sequencing Significantly Improves Genome Assembly of the Protozoan Parasite Trypanosoma cruzi.</title>
        <authorList>
            <person name="Diaz-Viraque F."/>
            <person name="Pita S."/>
            <person name="Greif G."/>
            <person name="de Souza R.C.M."/>
            <person name="Iraola G."/>
            <person name="Robello C."/>
        </authorList>
    </citation>
    <scope>NUCLEOTIDE SEQUENCE [LARGE SCALE GENOMIC DNA]</scope>
    <source>
        <strain evidence="4 5">Berenice</strain>
    </source>
</reference>
<dbReference type="Pfam" id="PF07999">
    <property type="entry name" value="RHSP"/>
    <property type="match status" value="1"/>
</dbReference>
<dbReference type="InterPro" id="IPR006518">
    <property type="entry name" value="Trypano_RHS"/>
</dbReference>
<dbReference type="AlphaFoldDB" id="A0A7J6YH23"/>
<dbReference type="InterPro" id="IPR046835">
    <property type="entry name" value="RHS_N"/>
</dbReference>
<feature type="domain" description="Retrotransposon hot spot protein N-terminal" evidence="2">
    <location>
        <begin position="396"/>
        <end position="499"/>
    </location>
</feature>
<evidence type="ECO:0000259" key="3">
    <source>
        <dbReference type="Pfam" id="PF24466"/>
    </source>
</evidence>
<comment type="caution">
    <text evidence="4">The sequence shown here is derived from an EMBL/GenBank/DDBJ whole genome shotgun (WGS) entry which is preliminary data.</text>
</comment>
<evidence type="ECO:0008006" key="6">
    <source>
        <dbReference type="Google" id="ProtNLM"/>
    </source>
</evidence>
<dbReference type="Pfam" id="PF20445">
    <property type="entry name" value="RHS_N"/>
    <property type="match status" value="1"/>
</dbReference>
<dbReference type="VEuPathDB" id="TriTrypDB:BCY84_05630"/>
<dbReference type="InterPro" id="IPR046836">
    <property type="entry name" value="RHS_C"/>
</dbReference>
<name>A0A7J6YH23_TRYCR</name>
<dbReference type="PANTHER" id="PTHR33129">
    <property type="entry name" value="PROTEIN KINASE DOMAIN-CONTAINING PROTEIN-RELATED"/>
    <property type="match status" value="1"/>
</dbReference>
<dbReference type="NCBIfam" id="TIGR01631">
    <property type="entry name" value="Trypano_RHS"/>
    <property type="match status" value="2"/>
</dbReference>
<sequence length="994" mass="112670">MWRCCGRLHVVLLRGRRHLTVSPTGVAVRLHGAPTTPSCERHAQRHWDCGTKQPRLSFGAGGTCWPQLGGASGMLHRTGVVMAPRRGSCDVSDAATRRGVEGTQQPKWTTSSSVEDILLGGDTLSTDMKLNDFLWDYVGRLAAVDEDHNVTMEVFLQEPDAYVQDQQLLRIIFNLTEYQEMKRELDEMKILLEDITKLHHEGVFLIEQWKDYEVKDTITPLARGKLNAALTQILKVERREAEGRLRRAQGMKFTFSTTIEEVLFKGGVRVNEMKLKDFLTMELGGRGVVDTNRSVLLKEFFKDPNKYIPDKGLLKEMQASDRYLRMEGAVRDEMDMEEDVHKLYKNGVHTLLKWSEAAAEVKATVHGITNEFLDVAFEEARILTTTSAPEKLEGLYESVYNARWHHVVEVPDDKGMGMEVKKGKPKQLWKYREVGDTLEKDDVVEQSGAAPPVLMVLTSDDGWPYTRVAPHRSGNDFFINSEVERVWQIVKRDLTKWSSNFHLTLNPSPLPRVLIGTPGIGKSAAASSYLLYQLLHCDVEKLQVVVHCFGKRAYVFDKITKTVTIYMGNTESKIVLGGLWQRGMKGYIIYDVARQGTPPDTNFAPSTGWGMIVVSSPNVRNYDGWATQVKASRIIMNCPAKMDVKAMCAWMKRGLDTDKQAGYWRMVEEHMGKVGPIPRHIFDADEYGKRTWDATSALRWINIGEQRKYFTKGGEQWYSEDLSHKLVKIVRVREDGPFEDFSNAPICDYLGVLTLSRLAKALSPNDILFLVLGMKNVIQPAALKKYALNVFLSVEFVTSIVKDLKDLQPPSPSEPRSSVLTLNPHGYPTEAAAITEPKFIKRPQELKYRVLYIPTFPTFPLVDGFFFVDSPRKTLIGLQMTTAGAHHTTASTVGQFTEHLAAYFNGWGEFSRDMSWEMIYIQHAGSTPMKKRQKCLYVDSNNKTDAEKKIVAFWDGKVHQYRVMLKGKFPEEIKFSDDGLPEGDEKGKKIEKNK</sequence>
<dbReference type="InterPro" id="IPR052980">
    <property type="entry name" value="Crinkler_effector"/>
</dbReference>
<dbReference type="PANTHER" id="PTHR33129:SF3">
    <property type="entry name" value="HOT SPOT (RHS) PROTEIN, PUTATIVE-RELATED"/>
    <property type="match status" value="1"/>
</dbReference>
<accession>A0A7J6YH23</accession>
<dbReference type="Proteomes" id="UP000583944">
    <property type="component" value="Unassembled WGS sequence"/>
</dbReference>
<proteinExistence type="predicted"/>
<evidence type="ECO:0000259" key="2">
    <source>
        <dbReference type="Pfam" id="PF20445"/>
    </source>
</evidence>
<evidence type="ECO:0000313" key="5">
    <source>
        <dbReference type="Proteomes" id="UP000583944"/>
    </source>
</evidence>
<evidence type="ECO:0000259" key="1">
    <source>
        <dbReference type="Pfam" id="PF07999"/>
    </source>
</evidence>
<protein>
    <recommendedName>
        <fullName evidence="6">Retrotransposon hot spot (RHS) protein</fullName>
    </recommendedName>
</protein>
<feature type="domain" description="DUF7578" evidence="3">
    <location>
        <begin position="126"/>
        <end position="187"/>
    </location>
</feature>
<organism evidence="4 5">
    <name type="scientific">Trypanosoma cruzi</name>
    <dbReference type="NCBI Taxonomy" id="5693"/>
    <lineage>
        <taxon>Eukaryota</taxon>
        <taxon>Discoba</taxon>
        <taxon>Euglenozoa</taxon>
        <taxon>Kinetoplastea</taxon>
        <taxon>Metakinetoplastina</taxon>
        <taxon>Trypanosomatida</taxon>
        <taxon>Trypanosomatidae</taxon>
        <taxon>Trypanosoma</taxon>
        <taxon>Schizotrypanum</taxon>
    </lineage>
</organism>
<dbReference type="EMBL" id="JABDHM010000004">
    <property type="protein sequence ID" value="KAF5226061.1"/>
    <property type="molecule type" value="Genomic_DNA"/>
</dbReference>